<name>X0TZ03_9ZZZZ</name>
<evidence type="ECO:0000256" key="1">
    <source>
        <dbReference type="ARBA" id="ARBA00007812"/>
    </source>
</evidence>
<proteinExistence type="inferred from homology"/>
<reference evidence="3" key="1">
    <citation type="journal article" date="2014" name="Front. Microbiol.">
        <title>High frequency of phylogenetically diverse reductive dehalogenase-homologous genes in deep subseafloor sedimentary metagenomes.</title>
        <authorList>
            <person name="Kawai M."/>
            <person name="Futagami T."/>
            <person name="Toyoda A."/>
            <person name="Takaki Y."/>
            <person name="Nishi S."/>
            <person name="Hori S."/>
            <person name="Arai W."/>
            <person name="Tsubouchi T."/>
            <person name="Morono Y."/>
            <person name="Uchiyama I."/>
            <person name="Ito T."/>
            <person name="Fujiyama A."/>
            <person name="Inagaki F."/>
            <person name="Takami H."/>
        </authorList>
    </citation>
    <scope>NUCLEOTIDE SEQUENCE</scope>
    <source>
        <strain evidence="3">Expedition CK06-06</strain>
    </source>
</reference>
<dbReference type="InterPro" id="IPR045229">
    <property type="entry name" value="TPP_enz"/>
</dbReference>
<dbReference type="Pfam" id="PF00205">
    <property type="entry name" value="TPP_enzyme_M"/>
    <property type="match status" value="1"/>
</dbReference>
<comment type="similarity">
    <text evidence="1">Belongs to the TPP enzyme family.</text>
</comment>
<dbReference type="InterPro" id="IPR012000">
    <property type="entry name" value="Thiamin_PyroP_enz_cen_dom"/>
</dbReference>
<organism evidence="3">
    <name type="scientific">marine sediment metagenome</name>
    <dbReference type="NCBI Taxonomy" id="412755"/>
    <lineage>
        <taxon>unclassified sequences</taxon>
        <taxon>metagenomes</taxon>
        <taxon>ecological metagenomes</taxon>
    </lineage>
</organism>
<protein>
    <recommendedName>
        <fullName evidence="2">Thiamine pyrophosphate enzyme central domain-containing protein</fullName>
    </recommendedName>
</protein>
<dbReference type="SUPFAM" id="SSF52467">
    <property type="entry name" value="DHS-like NAD/FAD-binding domain"/>
    <property type="match status" value="1"/>
</dbReference>
<evidence type="ECO:0000313" key="3">
    <source>
        <dbReference type="EMBL" id="GAF98489.1"/>
    </source>
</evidence>
<feature type="non-terminal residue" evidence="3">
    <location>
        <position position="116"/>
    </location>
</feature>
<dbReference type="GO" id="GO:0000287">
    <property type="term" value="F:magnesium ion binding"/>
    <property type="evidence" value="ECO:0007669"/>
    <property type="project" value="InterPro"/>
</dbReference>
<accession>X0TZ03</accession>
<dbReference type="GO" id="GO:0009099">
    <property type="term" value="P:L-valine biosynthetic process"/>
    <property type="evidence" value="ECO:0007669"/>
    <property type="project" value="TreeGrafter"/>
</dbReference>
<dbReference type="EMBL" id="BARS01013641">
    <property type="protein sequence ID" value="GAF98489.1"/>
    <property type="molecule type" value="Genomic_DNA"/>
</dbReference>
<dbReference type="PANTHER" id="PTHR18968">
    <property type="entry name" value="THIAMINE PYROPHOSPHATE ENZYMES"/>
    <property type="match status" value="1"/>
</dbReference>
<sequence>MAAEVINKSQQPVLYVGGGVISANASEELRALAEKAHLPVTMTLLGLGSYDQNRPESLDMLGMHGAAYANYAVQECDLLIAVGARFDDRVTGKIKEFAPNAKVIHIDIDPASISKN</sequence>
<gene>
    <name evidence="3" type="ORF">S01H1_23555</name>
</gene>
<dbReference type="FunFam" id="3.40.50.1220:FF:000008">
    <property type="entry name" value="Acetolactate synthase"/>
    <property type="match status" value="1"/>
</dbReference>
<dbReference type="Gene3D" id="3.40.50.1220">
    <property type="entry name" value="TPP-binding domain"/>
    <property type="match status" value="1"/>
</dbReference>
<dbReference type="InterPro" id="IPR029035">
    <property type="entry name" value="DHS-like_NAD/FAD-binding_dom"/>
</dbReference>
<dbReference type="AlphaFoldDB" id="X0TZ03"/>
<dbReference type="GO" id="GO:0050660">
    <property type="term" value="F:flavin adenine dinucleotide binding"/>
    <property type="evidence" value="ECO:0007669"/>
    <property type="project" value="TreeGrafter"/>
</dbReference>
<dbReference type="GO" id="GO:0003984">
    <property type="term" value="F:acetolactate synthase activity"/>
    <property type="evidence" value="ECO:0007669"/>
    <property type="project" value="TreeGrafter"/>
</dbReference>
<evidence type="ECO:0000259" key="2">
    <source>
        <dbReference type="Pfam" id="PF00205"/>
    </source>
</evidence>
<dbReference type="GO" id="GO:0030976">
    <property type="term" value="F:thiamine pyrophosphate binding"/>
    <property type="evidence" value="ECO:0007669"/>
    <property type="project" value="InterPro"/>
</dbReference>
<dbReference type="GO" id="GO:0009097">
    <property type="term" value="P:isoleucine biosynthetic process"/>
    <property type="evidence" value="ECO:0007669"/>
    <property type="project" value="TreeGrafter"/>
</dbReference>
<dbReference type="GO" id="GO:0005948">
    <property type="term" value="C:acetolactate synthase complex"/>
    <property type="evidence" value="ECO:0007669"/>
    <property type="project" value="TreeGrafter"/>
</dbReference>
<feature type="domain" description="Thiamine pyrophosphate enzyme central" evidence="2">
    <location>
        <begin position="2"/>
        <end position="116"/>
    </location>
</feature>
<comment type="caution">
    <text evidence="3">The sequence shown here is derived from an EMBL/GenBank/DDBJ whole genome shotgun (WGS) entry which is preliminary data.</text>
</comment>
<dbReference type="PANTHER" id="PTHR18968:SF13">
    <property type="entry name" value="ACETOLACTATE SYNTHASE CATALYTIC SUBUNIT, MITOCHONDRIAL"/>
    <property type="match status" value="1"/>
</dbReference>